<accession>A0A232EZ76</accession>
<dbReference type="EMBL" id="NNAY01001559">
    <property type="protein sequence ID" value="OXU23600.1"/>
    <property type="molecule type" value="Genomic_DNA"/>
</dbReference>
<dbReference type="GO" id="GO:0007018">
    <property type="term" value="P:microtubule-based movement"/>
    <property type="evidence" value="ECO:0007669"/>
    <property type="project" value="InterPro"/>
</dbReference>
<dbReference type="PANTHER" id="PTHR46532">
    <property type="entry name" value="MALE FERTILITY FACTOR KL5"/>
    <property type="match status" value="1"/>
</dbReference>
<gene>
    <name evidence="3" type="ORF">TSAR_000373</name>
</gene>
<evidence type="ECO:0000256" key="1">
    <source>
        <dbReference type="SAM" id="Coils"/>
    </source>
</evidence>
<dbReference type="PANTHER" id="PTHR46532:SF15">
    <property type="entry name" value="CYTOPLASMIC DYNEIN 2 HEAVY CHAIN 1"/>
    <property type="match status" value="1"/>
</dbReference>
<dbReference type="STRING" id="543379.A0A232EZ76"/>
<comment type="caution">
    <text evidence="3">The sequence shown here is derived from an EMBL/GenBank/DDBJ whole genome shotgun (WGS) entry which is preliminary data.</text>
</comment>
<feature type="coiled-coil region" evidence="1">
    <location>
        <begin position="461"/>
        <end position="509"/>
    </location>
</feature>
<dbReference type="Pfam" id="PF08385">
    <property type="entry name" value="DHC_N1"/>
    <property type="match status" value="1"/>
</dbReference>
<reference evidence="3 4" key="1">
    <citation type="journal article" date="2017" name="Curr. Biol.">
        <title>The Evolution of Venom by Co-option of Single-Copy Genes.</title>
        <authorList>
            <person name="Martinson E.O."/>
            <person name="Mrinalini"/>
            <person name="Kelkar Y.D."/>
            <person name="Chang C.H."/>
            <person name="Werren J.H."/>
        </authorList>
    </citation>
    <scope>NUCLEOTIDE SEQUENCE [LARGE SCALE GENOMIC DNA]</scope>
    <source>
        <strain evidence="3 4">Alberta</strain>
        <tissue evidence="3">Whole body</tissue>
    </source>
</reference>
<feature type="domain" description="Dynein heavy chain tail" evidence="2">
    <location>
        <begin position="199"/>
        <end position="571"/>
    </location>
</feature>
<dbReference type="GO" id="GO:0045505">
    <property type="term" value="F:dynein intermediate chain binding"/>
    <property type="evidence" value="ECO:0007669"/>
    <property type="project" value="InterPro"/>
</dbReference>
<proteinExistence type="predicted"/>
<keyword evidence="1" id="KW-0175">Coiled coil</keyword>
<evidence type="ECO:0000259" key="2">
    <source>
        <dbReference type="Pfam" id="PF08385"/>
    </source>
</evidence>
<evidence type="ECO:0000313" key="3">
    <source>
        <dbReference type="EMBL" id="OXU23600.1"/>
    </source>
</evidence>
<protein>
    <recommendedName>
        <fullName evidence="2">Dynein heavy chain tail domain-containing protein</fullName>
    </recommendedName>
</protein>
<dbReference type="InterPro" id="IPR026983">
    <property type="entry name" value="DHC"/>
</dbReference>
<feature type="non-terminal residue" evidence="3">
    <location>
        <position position="572"/>
    </location>
</feature>
<sequence>MVAADRRRTFIIATAHNFFGVNAAPQDELERDEEFLLEKFLDRAKCRTLCAVPLSSTGYSKPRVKLTNELSLGENTLVFFKISETRVTEDNFHDVVQVTSISKRSSATSLAEALRQVWTPALHDVGFDSLLLKKLENELLGPKTTSSLVEEEAYMRDRSMSARSSEEKKLRERAVAYLKNIRREIESAAVARFHVSILFESMHREGMVMIEEILDSISGNLDDLWKLKGPVYSEERMQSLLEIIGGEINLLIKAFIGKIESDNRAKDEAINLGAGICEKWLEMSVRLTRLFWPHHSLHPWKGKPYKPENSAKFETRLREISEIRAQNRQLTRLLTTNERANLGTDALFKSFDNVEELLDESNQVEWNRLRDKLQSSLAPAEERVAAKLKAQITGAKTPLALETEFRRYSELMKRDTIKARLRAERQSLLAAYSDLIGSCQNGPDTNELLDTPEILQSVQAARVSELRLESLQKLAKQLLDDLPGYEETSAKLVNAIDEAEKLRQELTETWVNDTRESVLSNDLSLGKDSSVVEITSAKMMRVNFDPRLTTLIREARGLAGQGVELPREVKDL</sequence>
<organism evidence="3 4">
    <name type="scientific">Trichomalopsis sarcophagae</name>
    <dbReference type="NCBI Taxonomy" id="543379"/>
    <lineage>
        <taxon>Eukaryota</taxon>
        <taxon>Metazoa</taxon>
        <taxon>Ecdysozoa</taxon>
        <taxon>Arthropoda</taxon>
        <taxon>Hexapoda</taxon>
        <taxon>Insecta</taxon>
        <taxon>Pterygota</taxon>
        <taxon>Neoptera</taxon>
        <taxon>Endopterygota</taxon>
        <taxon>Hymenoptera</taxon>
        <taxon>Apocrita</taxon>
        <taxon>Proctotrupomorpha</taxon>
        <taxon>Chalcidoidea</taxon>
        <taxon>Pteromalidae</taxon>
        <taxon>Pteromalinae</taxon>
        <taxon>Trichomalopsis</taxon>
    </lineage>
</organism>
<name>A0A232EZ76_9HYME</name>
<dbReference type="OrthoDB" id="7612168at2759"/>
<dbReference type="Proteomes" id="UP000215335">
    <property type="component" value="Unassembled WGS sequence"/>
</dbReference>
<dbReference type="GO" id="GO:0051959">
    <property type="term" value="F:dynein light intermediate chain binding"/>
    <property type="evidence" value="ECO:0007669"/>
    <property type="project" value="InterPro"/>
</dbReference>
<dbReference type="InterPro" id="IPR013594">
    <property type="entry name" value="Dynein_heavy_tail"/>
</dbReference>
<keyword evidence="4" id="KW-1185">Reference proteome</keyword>
<evidence type="ECO:0000313" key="4">
    <source>
        <dbReference type="Proteomes" id="UP000215335"/>
    </source>
</evidence>
<dbReference type="GO" id="GO:0005858">
    <property type="term" value="C:axonemal dynein complex"/>
    <property type="evidence" value="ECO:0007669"/>
    <property type="project" value="TreeGrafter"/>
</dbReference>
<dbReference type="AlphaFoldDB" id="A0A232EZ76"/>